<evidence type="ECO:0000256" key="2">
    <source>
        <dbReference type="SAM" id="MobiDB-lite"/>
    </source>
</evidence>
<gene>
    <name evidence="3" type="ORF">CR159_18305</name>
</gene>
<evidence type="ECO:0000313" key="3">
    <source>
        <dbReference type="EMBL" id="PLC48357.1"/>
    </source>
</evidence>
<dbReference type="Gene3D" id="3.30.70.120">
    <property type="match status" value="1"/>
</dbReference>
<organism evidence="3 4">
    <name type="scientific">Pollutimonas subterranea</name>
    <dbReference type="NCBI Taxonomy" id="2045210"/>
    <lineage>
        <taxon>Bacteria</taxon>
        <taxon>Pseudomonadati</taxon>
        <taxon>Pseudomonadota</taxon>
        <taxon>Betaproteobacteria</taxon>
        <taxon>Burkholderiales</taxon>
        <taxon>Alcaligenaceae</taxon>
        <taxon>Pollutimonas</taxon>
    </lineage>
</organism>
<evidence type="ECO:0000256" key="1">
    <source>
        <dbReference type="ARBA" id="ARBA00010169"/>
    </source>
</evidence>
<dbReference type="GO" id="GO:0010038">
    <property type="term" value="P:response to metal ion"/>
    <property type="evidence" value="ECO:0007669"/>
    <property type="project" value="InterPro"/>
</dbReference>
<feature type="region of interest" description="Disordered" evidence="2">
    <location>
        <begin position="1"/>
        <end position="24"/>
    </location>
</feature>
<dbReference type="InterPro" id="IPR015867">
    <property type="entry name" value="N-reg_PII/ATP_PRibTrfase_C"/>
</dbReference>
<dbReference type="PANTHER" id="PTHR23419">
    <property type="entry name" value="DIVALENT CATION TOLERANCE CUTA-RELATED"/>
    <property type="match status" value="1"/>
</dbReference>
<evidence type="ECO:0000313" key="4">
    <source>
        <dbReference type="Proteomes" id="UP000234190"/>
    </source>
</evidence>
<dbReference type="PANTHER" id="PTHR23419:SF8">
    <property type="entry name" value="FI09726P"/>
    <property type="match status" value="1"/>
</dbReference>
<protein>
    <submittedName>
        <fullName evidence="3">Divalent-cation tolerance protein CutA</fullName>
    </submittedName>
</protein>
<comment type="similarity">
    <text evidence="1">Belongs to the CutA family.</text>
</comment>
<name>A0A2N4U039_9BURK</name>
<dbReference type="AlphaFoldDB" id="A0A2N4U039"/>
<reference evidence="3 4" key="1">
    <citation type="submission" date="2017-10" db="EMBL/GenBank/DDBJ databases">
        <title>Two draft genome sequences of Pusillimonas sp. strains isolated from a nitrate- and radionuclide-contaminated groundwater in Russia.</title>
        <authorList>
            <person name="Grouzdev D.S."/>
            <person name="Tourova T.P."/>
            <person name="Goeva M.A."/>
            <person name="Babich T.L."/>
            <person name="Sokolova D.S."/>
            <person name="Abdullin R."/>
            <person name="Poltaraus A.B."/>
            <person name="Toshchakov S.V."/>
            <person name="Nazina T.N."/>
        </authorList>
    </citation>
    <scope>NUCLEOTIDE SEQUENCE [LARGE SCALE GENOMIC DNA]</scope>
    <source>
        <strain evidence="3 4">JR1/69-3-13</strain>
    </source>
</reference>
<dbReference type="Proteomes" id="UP000234190">
    <property type="component" value="Unassembled WGS sequence"/>
</dbReference>
<dbReference type="InterPro" id="IPR004323">
    <property type="entry name" value="Ion_tolerance_CutA"/>
</dbReference>
<dbReference type="SUPFAM" id="SSF54913">
    <property type="entry name" value="GlnB-like"/>
    <property type="match status" value="1"/>
</dbReference>
<dbReference type="EMBL" id="PDNW01000021">
    <property type="protein sequence ID" value="PLC48357.1"/>
    <property type="molecule type" value="Genomic_DNA"/>
</dbReference>
<dbReference type="OrthoDB" id="37622at2"/>
<proteinExistence type="inferred from homology"/>
<dbReference type="InterPro" id="IPR011322">
    <property type="entry name" value="N-reg_PII-like_a/b"/>
</dbReference>
<accession>A0A2N4U039</accession>
<comment type="caution">
    <text evidence="3">The sequence shown here is derived from an EMBL/GenBank/DDBJ whole genome shotgun (WGS) entry which is preliminary data.</text>
</comment>
<dbReference type="GO" id="GO:0005507">
    <property type="term" value="F:copper ion binding"/>
    <property type="evidence" value="ECO:0007669"/>
    <property type="project" value="TreeGrafter"/>
</dbReference>
<sequence>MSTFTSPDHSHDRAEAPDTGSGRATLAPADDVVILLSNAPDLLLAKRIAHVLVEEHLAACVNLGGTVLSMYMWEGVLEGTEEIPLTIKTTIARAPQLVARLAQLHPYEVPEILVLPVSGGSTSYLDWCRSQTVSDPSST</sequence>
<dbReference type="Pfam" id="PF03091">
    <property type="entry name" value="CutA1"/>
    <property type="match status" value="1"/>
</dbReference>
<keyword evidence="4" id="KW-1185">Reference proteome</keyword>